<comment type="caution">
    <text evidence="1">The sequence shown here is derived from an EMBL/GenBank/DDBJ whole genome shotgun (WGS) entry which is preliminary data.</text>
</comment>
<evidence type="ECO:0000313" key="2">
    <source>
        <dbReference type="Proteomes" id="UP000011668"/>
    </source>
</evidence>
<dbReference type="HOGENOM" id="CLU_1741805_0_0_1"/>
<gene>
    <name evidence="1" type="ORF">AG1IA_05570</name>
</gene>
<dbReference type="EMBL" id="AFRT01001437">
    <property type="protein sequence ID" value="ELU40399.1"/>
    <property type="molecule type" value="Genomic_DNA"/>
</dbReference>
<organism evidence="1 2">
    <name type="scientific">Thanatephorus cucumeris (strain AG1-IA)</name>
    <name type="common">Rice sheath blight fungus</name>
    <name type="synonym">Rhizoctonia solani</name>
    <dbReference type="NCBI Taxonomy" id="983506"/>
    <lineage>
        <taxon>Eukaryota</taxon>
        <taxon>Fungi</taxon>
        <taxon>Dikarya</taxon>
        <taxon>Basidiomycota</taxon>
        <taxon>Agaricomycotina</taxon>
        <taxon>Agaricomycetes</taxon>
        <taxon>Cantharellales</taxon>
        <taxon>Ceratobasidiaceae</taxon>
        <taxon>Rhizoctonia</taxon>
        <taxon>Rhizoctonia solani AG-1</taxon>
    </lineage>
</organism>
<dbReference type="Proteomes" id="UP000011668">
    <property type="component" value="Unassembled WGS sequence"/>
</dbReference>
<sequence length="150" mass="16998">MGKGEEEQVRQVIKEPQDAWTYSLELRLPTPPRYRLAEPQGSALDGLGGIPRRQGFEMGAEAWDVIGYGCELVGYDNRYELPHKVERVQGTNVEPRQAPKCRSGETRKREKSLIDGVFQVSSRYRRLGGQTFARARGIVIKEFRGGGVYR</sequence>
<accession>L8WVM2</accession>
<proteinExistence type="predicted"/>
<name>L8WVM2_THACA</name>
<protein>
    <submittedName>
        <fullName evidence="1">Uncharacterized protein</fullName>
    </submittedName>
</protein>
<evidence type="ECO:0000313" key="1">
    <source>
        <dbReference type="EMBL" id="ELU40399.1"/>
    </source>
</evidence>
<reference evidence="1 2" key="1">
    <citation type="journal article" date="2013" name="Nat. Commun.">
        <title>The evolution and pathogenic mechanisms of the rice sheath blight pathogen.</title>
        <authorList>
            <person name="Zheng A."/>
            <person name="Lin R."/>
            <person name="Xu L."/>
            <person name="Qin P."/>
            <person name="Tang C."/>
            <person name="Ai P."/>
            <person name="Zhang D."/>
            <person name="Liu Y."/>
            <person name="Sun Z."/>
            <person name="Feng H."/>
            <person name="Wang Y."/>
            <person name="Chen Y."/>
            <person name="Liang X."/>
            <person name="Fu R."/>
            <person name="Li Q."/>
            <person name="Zhang J."/>
            <person name="Yu X."/>
            <person name="Xie Z."/>
            <person name="Ding L."/>
            <person name="Guan P."/>
            <person name="Tang J."/>
            <person name="Liang Y."/>
            <person name="Wang S."/>
            <person name="Deng Q."/>
            <person name="Li S."/>
            <person name="Zhu J."/>
            <person name="Wang L."/>
            <person name="Liu H."/>
            <person name="Li P."/>
        </authorList>
    </citation>
    <scope>NUCLEOTIDE SEQUENCE [LARGE SCALE GENOMIC DNA]</scope>
    <source>
        <strain evidence="2">AG-1 IA</strain>
    </source>
</reference>
<dbReference type="AlphaFoldDB" id="L8WVM2"/>
<keyword evidence="2" id="KW-1185">Reference proteome</keyword>